<feature type="compositionally biased region" description="Acidic residues" evidence="1">
    <location>
        <begin position="80"/>
        <end position="99"/>
    </location>
</feature>
<proteinExistence type="predicted"/>
<accession>A0A699J0E6</accession>
<dbReference type="AlphaFoldDB" id="A0A699J0E6"/>
<sequence length="339" mass="37362">LSDVEPQSLEAAPHAPPSPDYMSGPKHPPSPDYPYHRATLLTQTLRRIQRRIQRMTLRRILLTILPTKDMRRRGNGSSWDDADDEDEEETFKEEDDNEEEHLASADSSTVPIDDLVPSAEETKPFQTDDHRRRDGNSSVGGSSLTPLSFPLPQIPSPPLPLPSPPLPLPAPSSPLLLPATDRREDVPEANVPPRKRLCLTDPTPRFEVRESSSAAAARQLRLDVTHATDYGFVNNVDATLGRPMTRKVGYGITDVWDDIVGDMEETAPGTLEAVNQRVADLATTLAQDSHETYLLSKEAMYGHGAWASFKDRSAAIEAHTLETKEPARTNDPEDADGSA</sequence>
<feature type="region of interest" description="Disordered" evidence="1">
    <location>
        <begin position="1"/>
        <end position="36"/>
    </location>
</feature>
<name>A0A699J0E6_TANCI</name>
<dbReference type="EMBL" id="BKCJ010356152">
    <property type="protein sequence ID" value="GFA01615.1"/>
    <property type="molecule type" value="Genomic_DNA"/>
</dbReference>
<organism evidence="2">
    <name type="scientific">Tanacetum cinerariifolium</name>
    <name type="common">Dalmatian daisy</name>
    <name type="synonym">Chrysanthemum cinerariifolium</name>
    <dbReference type="NCBI Taxonomy" id="118510"/>
    <lineage>
        <taxon>Eukaryota</taxon>
        <taxon>Viridiplantae</taxon>
        <taxon>Streptophyta</taxon>
        <taxon>Embryophyta</taxon>
        <taxon>Tracheophyta</taxon>
        <taxon>Spermatophyta</taxon>
        <taxon>Magnoliopsida</taxon>
        <taxon>eudicotyledons</taxon>
        <taxon>Gunneridae</taxon>
        <taxon>Pentapetalae</taxon>
        <taxon>asterids</taxon>
        <taxon>campanulids</taxon>
        <taxon>Asterales</taxon>
        <taxon>Asteraceae</taxon>
        <taxon>Asteroideae</taxon>
        <taxon>Anthemideae</taxon>
        <taxon>Anthemidinae</taxon>
        <taxon>Tanacetum</taxon>
    </lineage>
</organism>
<reference evidence="2" key="1">
    <citation type="journal article" date="2019" name="Sci. Rep.">
        <title>Draft genome of Tanacetum cinerariifolium, the natural source of mosquito coil.</title>
        <authorList>
            <person name="Yamashiro T."/>
            <person name="Shiraishi A."/>
            <person name="Satake H."/>
            <person name="Nakayama K."/>
        </authorList>
    </citation>
    <scope>NUCLEOTIDE SEQUENCE</scope>
</reference>
<evidence type="ECO:0000256" key="1">
    <source>
        <dbReference type="SAM" id="MobiDB-lite"/>
    </source>
</evidence>
<gene>
    <name evidence="2" type="ORF">Tci_573587</name>
</gene>
<feature type="compositionally biased region" description="Basic and acidic residues" evidence="1">
    <location>
        <begin position="317"/>
        <end position="331"/>
    </location>
</feature>
<protein>
    <submittedName>
        <fullName evidence="2">Uncharacterized protein</fullName>
    </submittedName>
</protein>
<feature type="compositionally biased region" description="Basic and acidic residues" evidence="1">
    <location>
        <begin position="120"/>
        <end position="135"/>
    </location>
</feature>
<evidence type="ECO:0000313" key="2">
    <source>
        <dbReference type="EMBL" id="GFA01615.1"/>
    </source>
</evidence>
<feature type="compositionally biased region" description="Pro residues" evidence="1">
    <location>
        <begin position="152"/>
        <end position="172"/>
    </location>
</feature>
<feature type="region of interest" description="Disordered" evidence="1">
    <location>
        <begin position="66"/>
        <end position="178"/>
    </location>
</feature>
<feature type="region of interest" description="Disordered" evidence="1">
    <location>
        <begin position="317"/>
        <end position="339"/>
    </location>
</feature>
<feature type="non-terminal residue" evidence="2">
    <location>
        <position position="1"/>
    </location>
</feature>
<feature type="compositionally biased region" description="Polar residues" evidence="1">
    <location>
        <begin position="136"/>
        <end position="145"/>
    </location>
</feature>
<comment type="caution">
    <text evidence="2">The sequence shown here is derived from an EMBL/GenBank/DDBJ whole genome shotgun (WGS) entry which is preliminary data.</text>
</comment>